<evidence type="ECO:0000313" key="1">
    <source>
        <dbReference type="EMBL" id="GIL73213.1"/>
    </source>
</evidence>
<proteinExistence type="predicted"/>
<reference evidence="1" key="1">
    <citation type="journal article" date="2021" name="Proc. Natl. Acad. Sci. U.S.A.">
        <title>Three genomes in the algal genus Volvox reveal the fate of a haploid sex-determining region after a transition to homothallism.</title>
        <authorList>
            <person name="Yamamoto K."/>
            <person name="Hamaji T."/>
            <person name="Kawai-Toyooka H."/>
            <person name="Matsuzaki R."/>
            <person name="Takahashi F."/>
            <person name="Nishimura Y."/>
            <person name="Kawachi M."/>
            <person name="Noguchi H."/>
            <person name="Minakuchi Y."/>
            <person name="Umen J.G."/>
            <person name="Toyoda A."/>
            <person name="Nozaki H."/>
        </authorList>
    </citation>
    <scope>NUCLEOTIDE SEQUENCE</scope>
    <source>
        <strain evidence="1">NIES-3786</strain>
    </source>
</reference>
<sequence length="151" mass="15369">KMSAASSSCRPTATHSVIAAALPVWLGLDKDSTPGEMEHAHSSTIPSMQQQICEAEDLAAAGPPQDVLDAAAGVAASDVATSVATRLLQRCATTGAGTANWVHRGGRDAGGAGDSLLGVYDPQSGTRLLVRLLQLLSTCLGIRPQLVVAAL</sequence>
<accession>A0A8J4C4M7</accession>
<comment type="caution">
    <text evidence="1">The sequence shown here is derived from an EMBL/GenBank/DDBJ whole genome shotgun (WGS) entry which is preliminary data.</text>
</comment>
<gene>
    <name evidence="1" type="ORF">Vretifemale_3225</name>
</gene>
<organism evidence="1 2">
    <name type="scientific">Volvox reticuliferus</name>
    <dbReference type="NCBI Taxonomy" id="1737510"/>
    <lineage>
        <taxon>Eukaryota</taxon>
        <taxon>Viridiplantae</taxon>
        <taxon>Chlorophyta</taxon>
        <taxon>core chlorophytes</taxon>
        <taxon>Chlorophyceae</taxon>
        <taxon>CS clade</taxon>
        <taxon>Chlamydomonadales</taxon>
        <taxon>Volvocaceae</taxon>
        <taxon>Volvox</taxon>
    </lineage>
</organism>
<dbReference type="AlphaFoldDB" id="A0A8J4C4M7"/>
<feature type="non-terminal residue" evidence="1">
    <location>
        <position position="151"/>
    </location>
</feature>
<evidence type="ECO:0000313" key="2">
    <source>
        <dbReference type="Proteomes" id="UP000747110"/>
    </source>
</evidence>
<feature type="non-terminal residue" evidence="1">
    <location>
        <position position="1"/>
    </location>
</feature>
<name>A0A8J4C4M7_9CHLO</name>
<keyword evidence="2" id="KW-1185">Reference proteome</keyword>
<protein>
    <submittedName>
        <fullName evidence="1">Uncharacterized protein</fullName>
    </submittedName>
</protein>
<dbReference type="EMBL" id="BNCP01000004">
    <property type="protein sequence ID" value="GIL73213.1"/>
    <property type="molecule type" value="Genomic_DNA"/>
</dbReference>
<dbReference type="Proteomes" id="UP000747110">
    <property type="component" value="Unassembled WGS sequence"/>
</dbReference>